<name>A0A1I2PIF5_9CORY</name>
<evidence type="ECO:0000313" key="4">
    <source>
        <dbReference type="Proteomes" id="UP000199065"/>
    </source>
</evidence>
<dbReference type="STRING" id="185761.SAMN05660282_00074"/>
<dbReference type="AlphaFoldDB" id="A0A1I2PIF5"/>
<reference evidence="3 4" key="1">
    <citation type="submission" date="2016-10" db="EMBL/GenBank/DDBJ databases">
        <authorList>
            <person name="de Groot N.N."/>
        </authorList>
    </citation>
    <scope>NUCLEOTIDE SEQUENCE [LARGE SCALE GENOMIC DNA]</scope>
    <source>
        <strain>J11</strain>
        <strain evidence="4">PG 39</strain>
    </source>
</reference>
<keyword evidence="4" id="KW-1185">Reference proteome</keyword>
<dbReference type="Pfam" id="PF19803">
    <property type="entry name" value="DUF6286"/>
    <property type="match status" value="1"/>
</dbReference>
<dbReference type="RefSeq" id="WP_092283289.1">
    <property type="nucleotide sequence ID" value="NZ_FOPJ01000001.1"/>
</dbReference>
<protein>
    <recommendedName>
        <fullName evidence="2">DUF6286 domain-containing protein</fullName>
    </recommendedName>
</protein>
<feature type="domain" description="DUF6286" evidence="2">
    <location>
        <begin position="102"/>
        <end position="201"/>
    </location>
</feature>
<sequence>MSEEKTEDITRGIPETIEHESELRTAPAGLDKHLGQEPKASPAARWLVIVLGLLLISLAIVLGRDLWLNGNRPALAVPQVLDLLSNATYEPWMLPAGIVSVVVGVIMVILALKPRKATHHQLRSTVSLWMRPVDIARKATATASRVAGVSTAHSHATKKTVNVSITGDAEDEQLGARVEQAVTGIARELDPAPEVKVRVRPRGEVHS</sequence>
<evidence type="ECO:0000313" key="3">
    <source>
        <dbReference type="EMBL" id="SFG15952.1"/>
    </source>
</evidence>
<feature type="transmembrane region" description="Helical" evidence="1">
    <location>
        <begin position="43"/>
        <end position="63"/>
    </location>
</feature>
<evidence type="ECO:0000259" key="2">
    <source>
        <dbReference type="Pfam" id="PF19803"/>
    </source>
</evidence>
<dbReference type="InterPro" id="IPR046253">
    <property type="entry name" value="DUF6286"/>
</dbReference>
<keyword evidence="1" id="KW-1133">Transmembrane helix</keyword>
<dbReference type="Proteomes" id="UP000199065">
    <property type="component" value="Unassembled WGS sequence"/>
</dbReference>
<keyword evidence="1" id="KW-0812">Transmembrane</keyword>
<feature type="transmembrane region" description="Helical" evidence="1">
    <location>
        <begin position="92"/>
        <end position="112"/>
    </location>
</feature>
<dbReference type="OrthoDB" id="5197468at2"/>
<gene>
    <name evidence="3" type="ORF">SAMN05660282_00074</name>
</gene>
<organism evidence="3 4">
    <name type="scientific">Corynebacterium spheniscorum</name>
    <dbReference type="NCBI Taxonomy" id="185761"/>
    <lineage>
        <taxon>Bacteria</taxon>
        <taxon>Bacillati</taxon>
        <taxon>Actinomycetota</taxon>
        <taxon>Actinomycetes</taxon>
        <taxon>Mycobacteriales</taxon>
        <taxon>Corynebacteriaceae</taxon>
        <taxon>Corynebacterium</taxon>
    </lineage>
</organism>
<evidence type="ECO:0000256" key="1">
    <source>
        <dbReference type="SAM" id="Phobius"/>
    </source>
</evidence>
<accession>A0A1I2PIF5</accession>
<proteinExistence type="predicted"/>
<dbReference type="EMBL" id="FOPJ01000001">
    <property type="protein sequence ID" value="SFG15952.1"/>
    <property type="molecule type" value="Genomic_DNA"/>
</dbReference>
<keyword evidence="1" id="KW-0472">Membrane</keyword>